<reference evidence="3" key="1">
    <citation type="submission" date="2016-06" db="EMBL/GenBank/DDBJ databases">
        <title>Parallel loss of symbiosis genes in relatives of nitrogen-fixing non-legume Parasponia.</title>
        <authorList>
            <person name="Van Velzen R."/>
            <person name="Holmer R."/>
            <person name="Bu F."/>
            <person name="Rutten L."/>
            <person name="Van Zeijl A."/>
            <person name="Liu W."/>
            <person name="Santuari L."/>
            <person name="Cao Q."/>
            <person name="Sharma T."/>
            <person name="Shen D."/>
            <person name="Roswanjaya Y."/>
            <person name="Wardhani T."/>
            <person name="Kalhor M.S."/>
            <person name="Jansen J."/>
            <person name="Van den Hoogen J."/>
            <person name="Gungor B."/>
            <person name="Hartog M."/>
            <person name="Hontelez J."/>
            <person name="Verver J."/>
            <person name="Yang W.-C."/>
            <person name="Schijlen E."/>
            <person name="Repin R."/>
            <person name="Schilthuizen M."/>
            <person name="Schranz E."/>
            <person name="Heidstra R."/>
            <person name="Miyata K."/>
            <person name="Fedorova E."/>
            <person name="Kohlen W."/>
            <person name="Bisseling T."/>
            <person name="Smit S."/>
            <person name="Geurts R."/>
        </authorList>
    </citation>
    <scope>NUCLEOTIDE SEQUENCE [LARGE SCALE GENOMIC DNA]</scope>
    <source>
        <strain evidence="3">cv. WU1-14</strain>
    </source>
</reference>
<protein>
    <submittedName>
        <fullName evidence="2">Uncharacterized protein</fullName>
    </submittedName>
</protein>
<keyword evidence="3" id="KW-1185">Reference proteome</keyword>
<name>A0A2P5DQZ2_PARAD</name>
<dbReference type="EMBL" id="JXTB01000022">
    <property type="protein sequence ID" value="PON75715.1"/>
    <property type="molecule type" value="Genomic_DNA"/>
</dbReference>
<accession>A0A2P5DQZ2</accession>
<comment type="caution">
    <text evidence="2">The sequence shown here is derived from an EMBL/GenBank/DDBJ whole genome shotgun (WGS) entry which is preliminary data.</text>
</comment>
<evidence type="ECO:0000313" key="2">
    <source>
        <dbReference type="EMBL" id="PON75715.1"/>
    </source>
</evidence>
<feature type="compositionally biased region" description="Low complexity" evidence="1">
    <location>
        <begin position="29"/>
        <end position="49"/>
    </location>
</feature>
<dbReference type="OrthoDB" id="1192671at2759"/>
<feature type="region of interest" description="Disordered" evidence="1">
    <location>
        <begin position="21"/>
        <end position="49"/>
    </location>
</feature>
<evidence type="ECO:0000256" key="1">
    <source>
        <dbReference type="SAM" id="MobiDB-lite"/>
    </source>
</evidence>
<proteinExistence type="predicted"/>
<dbReference type="AlphaFoldDB" id="A0A2P5DQZ2"/>
<feature type="compositionally biased region" description="Polar residues" evidence="1">
    <location>
        <begin position="341"/>
        <end position="350"/>
    </location>
</feature>
<feature type="compositionally biased region" description="Polar residues" evidence="1">
    <location>
        <begin position="206"/>
        <end position="219"/>
    </location>
</feature>
<dbReference type="Proteomes" id="UP000237105">
    <property type="component" value="Unassembled WGS sequence"/>
</dbReference>
<feature type="region of interest" description="Disordered" evidence="1">
    <location>
        <begin position="324"/>
        <end position="359"/>
    </location>
</feature>
<gene>
    <name evidence="2" type="ORF">PanWU01x14_039750</name>
</gene>
<organism evidence="2 3">
    <name type="scientific">Parasponia andersonii</name>
    <name type="common">Sponia andersonii</name>
    <dbReference type="NCBI Taxonomy" id="3476"/>
    <lineage>
        <taxon>Eukaryota</taxon>
        <taxon>Viridiplantae</taxon>
        <taxon>Streptophyta</taxon>
        <taxon>Embryophyta</taxon>
        <taxon>Tracheophyta</taxon>
        <taxon>Spermatophyta</taxon>
        <taxon>Magnoliopsida</taxon>
        <taxon>eudicotyledons</taxon>
        <taxon>Gunneridae</taxon>
        <taxon>Pentapetalae</taxon>
        <taxon>rosids</taxon>
        <taxon>fabids</taxon>
        <taxon>Rosales</taxon>
        <taxon>Cannabaceae</taxon>
        <taxon>Parasponia</taxon>
    </lineage>
</organism>
<evidence type="ECO:0000313" key="3">
    <source>
        <dbReference type="Proteomes" id="UP000237105"/>
    </source>
</evidence>
<feature type="region of interest" description="Disordered" evidence="1">
    <location>
        <begin position="176"/>
        <end position="265"/>
    </location>
</feature>
<feature type="region of interest" description="Disordered" evidence="1">
    <location>
        <begin position="285"/>
        <end position="307"/>
    </location>
</feature>
<sequence>MEIPSEFPHVSPSPSICSVEDSMNFYSAPTSPTSELSQTEPTTPTTTTTYEDCGANYNLDEFEFDKSRRFLQFDDLESVQEPETPTAHELPVMSFADELFCDGKVVPLALPPQLKLPPRLCGGNNNFGGQSIGAAVSSSLPRTPLQSVLKLPFPRQCLWNDDFDPFTVAIENVTEGKRGKNHRRARSLSPLRARPSESVRPVLENGLQSNGLRQPNWSASMRWASPKEATRGEWAGPMQETGFKSNEKRPLNGSAPPGREGSSSKLLAELKGVVIARRMQEMGFKSNEKRQLNGSASPKREWKSAKGLAEPKGVVIARQVRLAKLGPEKPSEPNKIPAQRPTAQTGNTPRGSGEPYTREIKRQRQKIMRRLLFKGESSKKVSDEDVDKVKYQNAALSKPTFMSRLSFKSINKTQYNEDKRVVSQVAKMTIVQYRPRLSLCLGYGSKYVQ</sequence>